<reference evidence="2 3" key="1">
    <citation type="journal article" date="2012" name="Int. J. Syst. Evol. Microbiol.">
        <title>Vibrio caribbeanicus sp. nov., isolated from the marine sponge Scleritoderma cyanea.</title>
        <authorList>
            <person name="Hoffmann M."/>
            <person name="Monday S.R."/>
            <person name="Allard M.W."/>
            <person name="Strain E.A."/>
            <person name="Whittaker P."/>
            <person name="Naum M."/>
            <person name="McCarthy P.J."/>
            <person name="Lopez J.V."/>
            <person name="Fischer M."/>
            <person name="Brown E.W."/>
        </authorList>
    </citation>
    <scope>NUCLEOTIDE SEQUENCE [LARGE SCALE GENOMIC DNA]</scope>
    <source>
        <strain evidence="2 3">ATCC BAA-2122</strain>
    </source>
</reference>
<keyword evidence="1" id="KW-0812">Transmembrane</keyword>
<dbReference type="EMBL" id="AEIU01000096">
    <property type="protein sequence ID" value="EFP95445.1"/>
    <property type="molecule type" value="Genomic_DNA"/>
</dbReference>
<dbReference type="Proteomes" id="UP000002943">
    <property type="component" value="Unassembled WGS sequence"/>
</dbReference>
<evidence type="ECO:0000313" key="2">
    <source>
        <dbReference type="EMBL" id="EFP95445.1"/>
    </source>
</evidence>
<comment type="caution">
    <text evidence="2">The sequence shown here is derived from an EMBL/GenBank/DDBJ whole genome shotgun (WGS) entry which is preliminary data.</text>
</comment>
<feature type="transmembrane region" description="Helical" evidence="1">
    <location>
        <begin position="44"/>
        <end position="66"/>
    </location>
</feature>
<keyword evidence="1" id="KW-0472">Membrane</keyword>
<sequence>MFNSLLYIFSNSRVIKKKLSSLFVLASCLLLTSCADINGAAEMVSFTVIAVIMLPFTIILAPVFFIENLFHTGSKITKSADEDYIQISAGANQEHIKSLMGEPLYLYECPESEYQVYEYSLNDLDNNILMFFDQNGEAAFFSKVQSGRFSCAAKIVS</sequence>
<evidence type="ECO:0000256" key="1">
    <source>
        <dbReference type="SAM" id="Phobius"/>
    </source>
</evidence>
<accession>E3BNM6</accession>
<dbReference type="AlphaFoldDB" id="E3BNM6"/>
<evidence type="ECO:0000313" key="3">
    <source>
        <dbReference type="Proteomes" id="UP000002943"/>
    </source>
</evidence>
<protein>
    <submittedName>
        <fullName evidence="2">Uncharacterized protein</fullName>
    </submittedName>
</protein>
<keyword evidence="3" id="KW-1185">Reference proteome</keyword>
<proteinExistence type="predicted"/>
<gene>
    <name evidence="2" type="ORF">VIBC2010_15459</name>
</gene>
<keyword evidence="1" id="KW-1133">Transmembrane helix</keyword>
<name>E3BNM6_9VIBR</name>
<organism evidence="2 3">
    <name type="scientific">Vibrio caribbeanicus ATCC BAA-2122</name>
    <dbReference type="NCBI Taxonomy" id="796620"/>
    <lineage>
        <taxon>Bacteria</taxon>
        <taxon>Pseudomonadati</taxon>
        <taxon>Pseudomonadota</taxon>
        <taxon>Gammaproteobacteria</taxon>
        <taxon>Vibrionales</taxon>
        <taxon>Vibrionaceae</taxon>
        <taxon>Vibrio</taxon>
    </lineage>
</organism>
<dbReference type="RefSeq" id="WP_009602808.1">
    <property type="nucleotide sequence ID" value="NZ_CAWLFW010000031.1"/>
</dbReference>